<dbReference type="InterPro" id="IPR029052">
    <property type="entry name" value="Metallo-depent_PP-like"/>
</dbReference>
<evidence type="ECO:0000256" key="1">
    <source>
        <dbReference type="ARBA" id="ARBA00001947"/>
    </source>
</evidence>
<dbReference type="InterPro" id="IPR045473">
    <property type="entry name" value="ASM_C"/>
</dbReference>
<evidence type="ECO:0000256" key="9">
    <source>
        <dbReference type="ARBA" id="ARBA00023180"/>
    </source>
</evidence>
<comment type="cofactor">
    <cofactor evidence="1">
        <name>Zn(2+)</name>
        <dbReference type="ChEBI" id="CHEBI:29105"/>
    </cofactor>
</comment>
<keyword evidence="14" id="KW-1185">Reference proteome</keyword>
<evidence type="ECO:0000259" key="12">
    <source>
        <dbReference type="Pfam" id="PF19272"/>
    </source>
</evidence>
<dbReference type="InterPro" id="IPR004843">
    <property type="entry name" value="Calcineurin-like_PHP"/>
</dbReference>
<dbReference type="GO" id="GO:0046872">
    <property type="term" value="F:metal ion binding"/>
    <property type="evidence" value="ECO:0007669"/>
    <property type="project" value="UniProtKB-KW"/>
</dbReference>
<dbReference type="GO" id="GO:0008081">
    <property type="term" value="F:phosphoric diester hydrolase activity"/>
    <property type="evidence" value="ECO:0007669"/>
    <property type="project" value="TreeGrafter"/>
</dbReference>
<evidence type="ECO:0000256" key="2">
    <source>
        <dbReference type="ARBA" id="ARBA00004613"/>
    </source>
</evidence>
<feature type="domain" description="Sphingomyelin phosphodiesterase C-terminal" evidence="12">
    <location>
        <begin position="289"/>
        <end position="427"/>
    </location>
</feature>
<evidence type="ECO:0000256" key="3">
    <source>
        <dbReference type="ARBA" id="ARBA00008234"/>
    </source>
</evidence>
<evidence type="ECO:0000256" key="6">
    <source>
        <dbReference type="ARBA" id="ARBA00022729"/>
    </source>
</evidence>
<dbReference type="Pfam" id="PF00149">
    <property type="entry name" value="Metallophos"/>
    <property type="match status" value="1"/>
</dbReference>
<accession>A0A183TYH4</accession>
<organism evidence="14 15">
    <name type="scientific">Toxocara canis</name>
    <name type="common">Canine roundworm</name>
    <dbReference type="NCBI Taxonomy" id="6265"/>
    <lineage>
        <taxon>Eukaryota</taxon>
        <taxon>Metazoa</taxon>
        <taxon>Ecdysozoa</taxon>
        <taxon>Nematoda</taxon>
        <taxon>Chromadorea</taxon>
        <taxon>Rhabditida</taxon>
        <taxon>Spirurina</taxon>
        <taxon>Ascaridomorpha</taxon>
        <taxon>Ascaridoidea</taxon>
        <taxon>Toxocaridae</taxon>
        <taxon>Toxocara</taxon>
    </lineage>
</organism>
<dbReference type="EMBL" id="UYWY01000917">
    <property type="protein sequence ID" value="VDM25891.1"/>
    <property type="molecule type" value="Genomic_DNA"/>
</dbReference>
<evidence type="ECO:0000256" key="5">
    <source>
        <dbReference type="ARBA" id="ARBA00022723"/>
    </source>
</evidence>
<reference evidence="13 14" key="2">
    <citation type="submission" date="2018-11" db="EMBL/GenBank/DDBJ databases">
        <authorList>
            <consortium name="Pathogen Informatics"/>
        </authorList>
    </citation>
    <scope>NUCLEOTIDE SEQUENCE [LARGE SCALE GENOMIC DNA]</scope>
</reference>
<dbReference type="WBParaSite" id="TCNE_0000129301-mRNA-1">
    <property type="protein sequence ID" value="TCNE_0000129301-mRNA-1"/>
    <property type="gene ID" value="TCNE_0000129301"/>
</dbReference>
<name>A0A183TYH4_TOXCA</name>
<comment type="subcellular location">
    <subcellularLocation>
        <location evidence="2">Secreted</location>
    </subcellularLocation>
</comment>
<dbReference type="Gene3D" id="3.60.21.10">
    <property type="match status" value="1"/>
</dbReference>
<dbReference type="Pfam" id="PF19272">
    <property type="entry name" value="ASMase_C"/>
    <property type="match status" value="1"/>
</dbReference>
<keyword evidence="9" id="KW-0325">Glycoprotein</keyword>
<evidence type="ECO:0000313" key="14">
    <source>
        <dbReference type="Proteomes" id="UP000050794"/>
    </source>
</evidence>
<dbReference type="Proteomes" id="UP000050794">
    <property type="component" value="Unassembled WGS sequence"/>
</dbReference>
<evidence type="ECO:0000313" key="15">
    <source>
        <dbReference type="WBParaSite" id="TCNE_0000129301-mRNA-1"/>
    </source>
</evidence>
<feature type="domain" description="Calcineurin-like phosphoesterase" evidence="11">
    <location>
        <begin position="20"/>
        <end position="276"/>
    </location>
</feature>
<evidence type="ECO:0000256" key="7">
    <source>
        <dbReference type="ARBA" id="ARBA00022801"/>
    </source>
</evidence>
<reference evidence="15" key="1">
    <citation type="submission" date="2016-06" db="UniProtKB">
        <authorList>
            <consortium name="WormBaseParasite"/>
        </authorList>
    </citation>
    <scope>IDENTIFICATION</scope>
</reference>
<dbReference type="InterPro" id="IPR041805">
    <property type="entry name" value="ASMase/PPN1_MPP"/>
</dbReference>
<dbReference type="AlphaFoldDB" id="A0A183TYH4"/>
<keyword evidence="4" id="KW-0964">Secreted</keyword>
<feature type="chain" id="PRO_5044552900" evidence="10">
    <location>
        <begin position="18"/>
        <end position="446"/>
    </location>
</feature>
<dbReference type="PANTHER" id="PTHR10340">
    <property type="entry name" value="SPHINGOMYELIN PHOSPHODIESTERASE"/>
    <property type="match status" value="1"/>
</dbReference>
<evidence type="ECO:0000259" key="11">
    <source>
        <dbReference type="Pfam" id="PF00149"/>
    </source>
</evidence>
<dbReference type="GO" id="GO:0005615">
    <property type="term" value="C:extracellular space"/>
    <property type="evidence" value="ECO:0007669"/>
    <property type="project" value="TreeGrafter"/>
</dbReference>
<proteinExistence type="inferred from homology"/>
<feature type="signal peptide" evidence="10">
    <location>
        <begin position="1"/>
        <end position="17"/>
    </location>
</feature>
<evidence type="ECO:0000256" key="4">
    <source>
        <dbReference type="ARBA" id="ARBA00022525"/>
    </source>
</evidence>
<comment type="similarity">
    <text evidence="3">Belongs to the acid sphingomyelinase family.</text>
</comment>
<dbReference type="CDD" id="cd00842">
    <property type="entry name" value="MPP_ASMase"/>
    <property type="match status" value="1"/>
</dbReference>
<dbReference type="PANTHER" id="PTHR10340:SF57">
    <property type="entry name" value="METALLOPHOS DOMAIN-CONTAINING PROTEIN"/>
    <property type="match status" value="1"/>
</dbReference>
<evidence type="ECO:0000313" key="13">
    <source>
        <dbReference type="EMBL" id="VDM25891.1"/>
    </source>
</evidence>
<evidence type="ECO:0000256" key="10">
    <source>
        <dbReference type="SAM" id="SignalP"/>
    </source>
</evidence>
<keyword evidence="8" id="KW-0862">Zinc</keyword>
<dbReference type="SUPFAM" id="SSF56300">
    <property type="entry name" value="Metallo-dependent phosphatases"/>
    <property type="match status" value="1"/>
</dbReference>
<evidence type="ECO:0000256" key="8">
    <source>
        <dbReference type="ARBA" id="ARBA00022833"/>
    </source>
</evidence>
<keyword evidence="7" id="KW-0378">Hydrolase</keyword>
<gene>
    <name evidence="13" type="ORF">TCNE_LOCUS1294</name>
</gene>
<keyword evidence="5" id="KW-0479">Metal-binding</keyword>
<protein>
    <submittedName>
        <fullName evidence="15">Metallophos domain-containing protein</fullName>
    </submittedName>
</protein>
<sequence>MRQFLVVLACVISSTKAAQFLQLTDFHLDREYSAQSGVIADKCHTQAGVAGSALGQFGDYACDPPETLIRSTLDAAKKIIPNPDFIFWTGDNIPHIDDYNESYVETTLQSVSDIIDSTYPNANVLPVFGNHDYAPSNAFPDQNCSLYNLMYNMWRHWIGTDSRETFLKGGYYKYSAPNNVVVLALNTNLYYKFNKAIPTFVNPNDPADQFKFMTDTLNAAEAQHQTVHVIAHIAPGVFERTPNFTWMLPQYNQRFIDITVRYASTIKWMLFGHHHTDTFHIVKDPATNNPVQVYLMAPAVTPWFSSLEGAGSNNPAFRVFDYNINTHELFDAKTYYIDLNELNKNSLAQWQLEYSMSQTYGINAINARTMNDVLNKLKTDNGVLMKYIEYNSVRWNYAMPLGRFRTAQLCALENPDFAGYDVCMKNGASVMITHSLLPMTDQYGTP</sequence>
<keyword evidence="6 10" id="KW-0732">Signal</keyword>